<reference evidence="4" key="1">
    <citation type="journal article" date="2019" name="Int. J. Syst. Evol. Microbiol.">
        <title>The Global Catalogue of Microorganisms (GCM) 10K type strain sequencing project: providing services to taxonomists for standard genome sequencing and annotation.</title>
        <authorList>
            <consortium name="The Broad Institute Genomics Platform"/>
            <consortium name="The Broad Institute Genome Sequencing Center for Infectious Disease"/>
            <person name="Wu L."/>
            <person name="Ma J."/>
        </authorList>
    </citation>
    <scope>NUCLEOTIDE SEQUENCE [LARGE SCALE GENOMIC DNA]</scope>
    <source>
        <strain evidence="4">KCTC 52366</strain>
    </source>
</reference>
<dbReference type="Pfam" id="PF01740">
    <property type="entry name" value="STAS"/>
    <property type="match status" value="1"/>
</dbReference>
<dbReference type="InterPro" id="IPR036513">
    <property type="entry name" value="STAS_dom_sf"/>
</dbReference>
<dbReference type="PROSITE" id="PS50801">
    <property type="entry name" value="STAS"/>
    <property type="match status" value="1"/>
</dbReference>
<dbReference type="Gene3D" id="1.10.10.60">
    <property type="entry name" value="Homeodomain-like"/>
    <property type="match status" value="1"/>
</dbReference>
<comment type="caution">
    <text evidence="3">The sequence shown here is derived from an EMBL/GenBank/DDBJ whole genome shotgun (WGS) entry which is preliminary data.</text>
</comment>
<organism evidence="3 4">
    <name type="scientific">Psychromarinibacter halotolerans</name>
    <dbReference type="NCBI Taxonomy" id="1775175"/>
    <lineage>
        <taxon>Bacteria</taxon>
        <taxon>Pseudomonadati</taxon>
        <taxon>Pseudomonadota</taxon>
        <taxon>Alphaproteobacteria</taxon>
        <taxon>Rhodobacterales</taxon>
        <taxon>Paracoccaceae</taxon>
        <taxon>Psychromarinibacter</taxon>
    </lineage>
</organism>
<dbReference type="InterPro" id="IPR002645">
    <property type="entry name" value="STAS_dom"/>
</dbReference>
<dbReference type="RefSeq" id="WP_275633029.1">
    <property type="nucleotide sequence ID" value="NZ_JARGYD010000004.1"/>
</dbReference>
<name>A0ABV7GSA6_9RHOB</name>
<accession>A0ABV7GSA6</accession>
<dbReference type="InterPro" id="IPR018060">
    <property type="entry name" value="HTH_AraC"/>
</dbReference>
<evidence type="ECO:0000313" key="4">
    <source>
        <dbReference type="Proteomes" id="UP001595632"/>
    </source>
</evidence>
<evidence type="ECO:0000313" key="3">
    <source>
        <dbReference type="EMBL" id="MFC3143050.1"/>
    </source>
</evidence>
<protein>
    <submittedName>
        <fullName evidence="3">Helix-turn-helix domain-containing protein</fullName>
    </submittedName>
</protein>
<dbReference type="CDD" id="cd07043">
    <property type="entry name" value="STAS_anti-anti-sigma_factors"/>
    <property type="match status" value="1"/>
</dbReference>
<keyword evidence="4" id="KW-1185">Reference proteome</keyword>
<evidence type="ECO:0000259" key="2">
    <source>
        <dbReference type="PROSITE" id="PS50801"/>
    </source>
</evidence>
<feature type="domain" description="STAS" evidence="2">
    <location>
        <begin position="1"/>
        <end position="110"/>
    </location>
</feature>
<dbReference type="Pfam" id="PF12833">
    <property type="entry name" value="HTH_18"/>
    <property type="match status" value="1"/>
</dbReference>
<gene>
    <name evidence="3" type="ORF">ACFOGP_10040</name>
</gene>
<dbReference type="SUPFAM" id="SSF52091">
    <property type="entry name" value="SpoIIaa-like"/>
    <property type="match status" value="1"/>
</dbReference>
<dbReference type="Proteomes" id="UP001595632">
    <property type="component" value="Unassembled WGS sequence"/>
</dbReference>
<sequence length="222" mass="24245">MKFKTDTIGDCLIFSIHGEIDRRAAGPLYDALVDVLEAGWTRLIVDLSDAGRLTRAGVRGLVVAGKLMQGVRGEMRLAGPDAAARALLMGLGFGTLLKCEDDVDTALASICRAEAVRLDRIARSHAEVMTAPARPCETPRTGSDGRHMTFARYFEIAQVEHARKLLSEGALTTDQVAAACGFETPEILRQQVQEHLGLSLTDLARRRRGQLHGSRQRQRLLS</sequence>
<proteinExistence type="predicted"/>
<dbReference type="EMBL" id="JBHRTB010000010">
    <property type="protein sequence ID" value="MFC3143050.1"/>
    <property type="molecule type" value="Genomic_DNA"/>
</dbReference>
<dbReference type="PROSITE" id="PS01124">
    <property type="entry name" value="HTH_ARAC_FAMILY_2"/>
    <property type="match status" value="1"/>
</dbReference>
<evidence type="ECO:0000259" key="1">
    <source>
        <dbReference type="PROSITE" id="PS01124"/>
    </source>
</evidence>
<dbReference type="Gene3D" id="3.30.750.24">
    <property type="entry name" value="STAS domain"/>
    <property type="match status" value="1"/>
</dbReference>
<feature type="domain" description="HTH araC/xylS-type" evidence="1">
    <location>
        <begin position="148"/>
        <end position="206"/>
    </location>
</feature>